<keyword evidence="1" id="KW-0812">Transmembrane</keyword>
<feature type="transmembrane region" description="Helical" evidence="1">
    <location>
        <begin position="207"/>
        <end position="228"/>
    </location>
</feature>
<feature type="transmembrane region" description="Helical" evidence="1">
    <location>
        <begin position="306"/>
        <end position="325"/>
    </location>
</feature>
<sequence>MRVSPTMEKFQNDESVDEISFLVPFFNFFYYLLLIPFKTVLDPDTNQYCIKTHCLHKILCPFFHAMVVFFMISFCVLSGLQFQTNSEPNIVTVFDFVSNFSSFTLTSLMIVILWRRRDKFLQVIESTRVTSKKTKTIKTLIYIITSIASITWGIINWFILHDPAHYGSLHTFDRCIMGKNASSSSHQLLSHHCPNILVNLLHTGFNILLVHASIFYAVAYGPFLMLIFTLGKLAKKFTDELDITIDSKIMDIQKGTELYRNLKRKTDLITELYGNGLLSYYITAVCYYAEAPHILLGKRGDTEKAIMVYFGCTTSVLWILGAEFHKNIQETVLKWIAVHTGNVNLSVQDRLKLVSLSNEMAADPIALASRYFCVTYQQFSSMLGLVVTYGIIVFQLYNGPSRREAAAEE</sequence>
<protein>
    <recommendedName>
        <fullName evidence="4">Gustatory receptor</fullName>
    </recommendedName>
</protein>
<keyword evidence="1" id="KW-0472">Membrane</keyword>
<evidence type="ECO:0000313" key="2">
    <source>
        <dbReference type="EMBL" id="CAL8102545.1"/>
    </source>
</evidence>
<comment type="caution">
    <text evidence="2">The sequence shown here is derived from an EMBL/GenBank/DDBJ whole genome shotgun (WGS) entry which is preliminary data.</text>
</comment>
<feature type="transmembrane region" description="Helical" evidence="1">
    <location>
        <begin position="20"/>
        <end position="37"/>
    </location>
</feature>
<feature type="transmembrane region" description="Helical" evidence="1">
    <location>
        <begin position="140"/>
        <end position="160"/>
    </location>
</feature>
<accession>A0ABP1QGN9</accession>
<dbReference type="Proteomes" id="UP001642540">
    <property type="component" value="Unassembled WGS sequence"/>
</dbReference>
<evidence type="ECO:0000313" key="3">
    <source>
        <dbReference type="Proteomes" id="UP001642540"/>
    </source>
</evidence>
<reference evidence="2 3" key="1">
    <citation type="submission" date="2024-08" db="EMBL/GenBank/DDBJ databases">
        <authorList>
            <person name="Cucini C."/>
            <person name="Frati F."/>
        </authorList>
    </citation>
    <scope>NUCLEOTIDE SEQUENCE [LARGE SCALE GENOMIC DNA]</scope>
</reference>
<feature type="transmembrane region" description="Helical" evidence="1">
    <location>
        <begin position="92"/>
        <end position="114"/>
    </location>
</feature>
<keyword evidence="1" id="KW-1133">Transmembrane helix</keyword>
<evidence type="ECO:0008006" key="4">
    <source>
        <dbReference type="Google" id="ProtNLM"/>
    </source>
</evidence>
<feature type="transmembrane region" description="Helical" evidence="1">
    <location>
        <begin position="58"/>
        <end position="80"/>
    </location>
</feature>
<gene>
    <name evidence="2" type="ORF">ODALV1_LOCUS11176</name>
</gene>
<keyword evidence="3" id="KW-1185">Reference proteome</keyword>
<proteinExistence type="predicted"/>
<evidence type="ECO:0000256" key="1">
    <source>
        <dbReference type="SAM" id="Phobius"/>
    </source>
</evidence>
<organism evidence="2 3">
    <name type="scientific">Orchesella dallaii</name>
    <dbReference type="NCBI Taxonomy" id="48710"/>
    <lineage>
        <taxon>Eukaryota</taxon>
        <taxon>Metazoa</taxon>
        <taxon>Ecdysozoa</taxon>
        <taxon>Arthropoda</taxon>
        <taxon>Hexapoda</taxon>
        <taxon>Collembola</taxon>
        <taxon>Entomobryomorpha</taxon>
        <taxon>Entomobryoidea</taxon>
        <taxon>Orchesellidae</taxon>
        <taxon>Orchesellinae</taxon>
        <taxon>Orchesella</taxon>
    </lineage>
</organism>
<name>A0ABP1QGN9_9HEXA</name>
<feature type="transmembrane region" description="Helical" evidence="1">
    <location>
        <begin position="379"/>
        <end position="397"/>
    </location>
</feature>
<dbReference type="EMBL" id="CAXLJM020000034">
    <property type="protein sequence ID" value="CAL8102545.1"/>
    <property type="molecule type" value="Genomic_DNA"/>
</dbReference>